<evidence type="ECO:0000313" key="2">
    <source>
        <dbReference type="EMBL" id="KAE8351572.1"/>
    </source>
</evidence>
<dbReference type="Pfam" id="PF05050">
    <property type="entry name" value="Methyltransf_21"/>
    <property type="match status" value="1"/>
</dbReference>
<dbReference type="Proteomes" id="UP000327118">
    <property type="component" value="Unassembled WGS sequence"/>
</dbReference>
<gene>
    <name evidence="2" type="ORF">BDV28DRAFT_162349</name>
</gene>
<evidence type="ECO:0000313" key="3">
    <source>
        <dbReference type="Proteomes" id="UP000327118"/>
    </source>
</evidence>
<feature type="domain" description="Methyltransferase FkbM" evidence="1">
    <location>
        <begin position="48"/>
        <end position="226"/>
    </location>
</feature>
<dbReference type="PANTHER" id="PTHR34203">
    <property type="entry name" value="METHYLTRANSFERASE, FKBM FAMILY PROTEIN"/>
    <property type="match status" value="1"/>
</dbReference>
<proteinExistence type="predicted"/>
<dbReference type="GO" id="GO:0008168">
    <property type="term" value="F:methyltransferase activity"/>
    <property type="evidence" value="ECO:0007669"/>
    <property type="project" value="UniProtKB-KW"/>
</dbReference>
<organism evidence="2 3">
    <name type="scientific">Aspergillus coremiiformis</name>
    <dbReference type="NCBI Taxonomy" id="138285"/>
    <lineage>
        <taxon>Eukaryota</taxon>
        <taxon>Fungi</taxon>
        <taxon>Dikarya</taxon>
        <taxon>Ascomycota</taxon>
        <taxon>Pezizomycotina</taxon>
        <taxon>Eurotiomycetes</taxon>
        <taxon>Eurotiomycetidae</taxon>
        <taxon>Eurotiales</taxon>
        <taxon>Aspergillaceae</taxon>
        <taxon>Aspergillus</taxon>
        <taxon>Aspergillus subgen. Circumdati</taxon>
    </lineage>
</organism>
<dbReference type="SUPFAM" id="SSF53335">
    <property type="entry name" value="S-adenosyl-L-methionine-dependent methyltransferases"/>
    <property type="match status" value="1"/>
</dbReference>
<keyword evidence="2" id="KW-0489">Methyltransferase</keyword>
<evidence type="ECO:0000259" key="1">
    <source>
        <dbReference type="Pfam" id="PF05050"/>
    </source>
</evidence>
<dbReference type="GO" id="GO:0032259">
    <property type="term" value="P:methylation"/>
    <property type="evidence" value="ECO:0007669"/>
    <property type="project" value="UniProtKB-KW"/>
</dbReference>
<sequence length="251" mass="27990">MGLHLVNLTDTFSCYTSGELEARFIYEEIFKNNDYDVPTLPDAPCIVDAGANIGLFSLYIKAKHPLAKIVAFEPAPETFEALTRNLDLHHVSDVVVYPYALGSRARTATFTYFPRAPGNSTLNGEEKRRQIEWFEENYGGSYVGDMVRDATQMAVPVHRLSYFLSRYHGDVGAIDLLKIDVEGAELEVLGGLDDADWDKVQNVVMEVSDLQGRLDEVKRLLESKGFTVTCGVARGIPEVFNTYIVKAGRRA</sequence>
<dbReference type="EMBL" id="ML739164">
    <property type="protein sequence ID" value="KAE8351572.1"/>
    <property type="molecule type" value="Genomic_DNA"/>
</dbReference>
<dbReference type="AlphaFoldDB" id="A0A5N6Z1N5"/>
<protein>
    <submittedName>
        <fullName evidence="2">S-adenosyl-L-methionine-dependent methyltransferase</fullName>
    </submittedName>
</protein>
<dbReference type="NCBIfam" id="TIGR01444">
    <property type="entry name" value="fkbM_fam"/>
    <property type="match status" value="1"/>
</dbReference>
<dbReference type="Gene3D" id="3.40.50.150">
    <property type="entry name" value="Vaccinia Virus protein VP39"/>
    <property type="match status" value="1"/>
</dbReference>
<dbReference type="OrthoDB" id="5835829at2759"/>
<dbReference type="InterPro" id="IPR052514">
    <property type="entry name" value="SAM-dependent_MTase"/>
</dbReference>
<accession>A0A5N6Z1N5</accession>
<name>A0A5N6Z1N5_9EURO</name>
<dbReference type="InterPro" id="IPR006342">
    <property type="entry name" value="FkbM_mtfrase"/>
</dbReference>
<reference evidence="3" key="1">
    <citation type="submission" date="2019-04" db="EMBL/GenBank/DDBJ databases">
        <title>Friends and foes A comparative genomics studyof 23 Aspergillus species from section Flavi.</title>
        <authorList>
            <consortium name="DOE Joint Genome Institute"/>
            <person name="Kjaerbolling I."/>
            <person name="Vesth T."/>
            <person name="Frisvad J.C."/>
            <person name="Nybo J.L."/>
            <person name="Theobald S."/>
            <person name="Kildgaard S."/>
            <person name="Isbrandt T."/>
            <person name="Kuo A."/>
            <person name="Sato A."/>
            <person name="Lyhne E.K."/>
            <person name="Kogle M.E."/>
            <person name="Wiebenga A."/>
            <person name="Kun R.S."/>
            <person name="Lubbers R.J."/>
            <person name="Makela M.R."/>
            <person name="Barry K."/>
            <person name="Chovatia M."/>
            <person name="Clum A."/>
            <person name="Daum C."/>
            <person name="Haridas S."/>
            <person name="He G."/>
            <person name="LaButti K."/>
            <person name="Lipzen A."/>
            <person name="Mondo S."/>
            <person name="Riley R."/>
            <person name="Salamov A."/>
            <person name="Simmons B.A."/>
            <person name="Magnuson J.K."/>
            <person name="Henrissat B."/>
            <person name="Mortensen U.H."/>
            <person name="Larsen T.O."/>
            <person name="Devries R.P."/>
            <person name="Grigoriev I.V."/>
            <person name="Machida M."/>
            <person name="Baker S.E."/>
            <person name="Andersen M.R."/>
        </authorList>
    </citation>
    <scope>NUCLEOTIDE SEQUENCE [LARGE SCALE GENOMIC DNA]</scope>
    <source>
        <strain evidence="3">CBS 553.77</strain>
    </source>
</reference>
<keyword evidence="2" id="KW-0808">Transferase</keyword>
<dbReference type="PANTHER" id="PTHR34203:SF15">
    <property type="entry name" value="SLL1173 PROTEIN"/>
    <property type="match status" value="1"/>
</dbReference>
<keyword evidence="3" id="KW-1185">Reference proteome</keyword>
<dbReference type="InterPro" id="IPR029063">
    <property type="entry name" value="SAM-dependent_MTases_sf"/>
</dbReference>